<feature type="compositionally biased region" description="Low complexity" evidence="1">
    <location>
        <begin position="19"/>
        <end position="30"/>
    </location>
</feature>
<evidence type="ECO:0000313" key="3">
    <source>
        <dbReference type="Proteomes" id="UP000001876"/>
    </source>
</evidence>
<protein>
    <submittedName>
        <fullName evidence="2">Predicted protein</fullName>
    </submittedName>
</protein>
<feature type="compositionally biased region" description="Basic residues" evidence="1">
    <location>
        <begin position="863"/>
        <end position="872"/>
    </location>
</feature>
<dbReference type="GeneID" id="9688075"/>
<feature type="compositionally biased region" description="Basic and acidic residues" evidence="1">
    <location>
        <begin position="32"/>
        <end position="47"/>
    </location>
</feature>
<feature type="region of interest" description="Disordered" evidence="1">
    <location>
        <begin position="830"/>
        <end position="878"/>
    </location>
</feature>
<feature type="compositionally biased region" description="Basic residues" evidence="1">
    <location>
        <begin position="460"/>
        <end position="470"/>
    </location>
</feature>
<dbReference type="AlphaFoldDB" id="C1N3L2"/>
<reference evidence="2 3" key="1">
    <citation type="journal article" date="2009" name="Science">
        <title>Green evolution and dynamic adaptations revealed by genomes of the marine picoeukaryotes Micromonas.</title>
        <authorList>
            <person name="Worden A.Z."/>
            <person name="Lee J.H."/>
            <person name="Mock T."/>
            <person name="Rouze P."/>
            <person name="Simmons M.P."/>
            <person name="Aerts A.L."/>
            <person name="Allen A.E."/>
            <person name="Cuvelier M.L."/>
            <person name="Derelle E."/>
            <person name="Everett M.V."/>
            <person name="Foulon E."/>
            <person name="Grimwood J."/>
            <person name="Gundlach H."/>
            <person name="Henrissat B."/>
            <person name="Napoli C."/>
            <person name="McDonald S.M."/>
            <person name="Parker M.S."/>
            <person name="Rombauts S."/>
            <person name="Salamov A."/>
            <person name="Von Dassow P."/>
            <person name="Badger J.H."/>
            <person name="Coutinho P.M."/>
            <person name="Demir E."/>
            <person name="Dubchak I."/>
            <person name="Gentemann C."/>
            <person name="Eikrem W."/>
            <person name="Gready J.E."/>
            <person name="John U."/>
            <person name="Lanier W."/>
            <person name="Lindquist E.A."/>
            <person name="Lucas S."/>
            <person name="Mayer K.F."/>
            <person name="Moreau H."/>
            <person name="Not F."/>
            <person name="Otillar R."/>
            <person name="Panaud O."/>
            <person name="Pangilinan J."/>
            <person name="Paulsen I."/>
            <person name="Piegu B."/>
            <person name="Poliakov A."/>
            <person name="Robbens S."/>
            <person name="Schmutz J."/>
            <person name="Toulza E."/>
            <person name="Wyss T."/>
            <person name="Zelensky A."/>
            <person name="Zhou K."/>
            <person name="Armbrust E.V."/>
            <person name="Bhattacharya D."/>
            <person name="Goodenough U.W."/>
            <person name="Van de Peer Y."/>
            <person name="Grigoriev I.V."/>
        </authorList>
    </citation>
    <scope>NUCLEOTIDE SEQUENCE [LARGE SCALE GENOMIC DNA]</scope>
    <source>
        <strain evidence="2 3">CCMP1545</strain>
    </source>
</reference>
<dbReference type="KEGG" id="mpp:MICPUCDRAFT_52216"/>
<dbReference type="EMBL" id="GG663746">
    <property type="protein sequence ID" value="EEH53454.1"/>
    <property type="molecule type" value="Genomic_DNA"/>
</dbReference>
<accession>C1N3L2</accession>
<feature type="compositionally biased region" description="Low complexity" evidence="1">
    <location>
        <begin position="471"/>
        <end position="494"/>
    </location>
</feature>
<gene>
    <name evidence="2" type="ORF">MICPUCDRAFT_52216</name>
</gene>
<proteinExistence type="predicted"/>
<feature type="region of interest" description="Disordered" evidence="1">
    <location>
        <begin position="167"/>
        <end position="192"/>
    </location>
</feature>
<dbReference type="RefSeq" id="XP_003062635.1">
    <property type="nucleotide sequence ID" value="XM_003062589.1"/>
</dbReference>
<evidence type="ECO:0000313" key="2">
    <source>
        <dbReference type="EMBL" id="EEH53454.1"/>
    </source>
</evidence>
<sequence length="1265" mass="134328">MASSRPPSEEDVLAFAGRPTPSTTAPSSSSRDAPKTLAEHLWRDTNRGWRGQKMQWRAPEDAIGSDPPTQGHLRNVLKTRPPEDAVLAAGSEGGTLHRPPPAARKVVADAREGRATPHRRPVSSLVVAPLRRVAKDALARGDHARAAAAAALVLTVTMRARGGDGGGAIASAGQRARARGGSRETKEEHAAAERDAIDVALAVFRATKTEGGETPDVHALQPYSPHARRPPPAPAVRLPPPPRGAVAASGGSRAMTTFTADDEIRLLELKRAASARGTTENEDDVVAVALAYVALKDDPDRAIAELTRRERLAVRRGVRGGDQFVRQDTPARRRAMALCLHAKYVKETKAGRGAADDARLTRAADDARLALVDAFEECPDAVDVASALVKMLEARGDDAIARDVAARCAACAPGDLHAQTRHARLCERARVAALEASLEAEDAERRLRRRSFTTSTMSRSRSKSKSKSKSRTGTPRSRASSGDGSDTSSDSSSSSEEDGGGRGGLFSGSSEDEEDLEEVTAAARKRANDAAAAAPSPDELAAAHLAVLRLDALDVTSLAGLIRARNLGAKKVRDRVVLERVAARVDASIAAAEKVGVGAGAGDDAGAWRAVAIAVAGAAAPFASATETDDVCHELLNGAADGGLPLGTPRDAAAVIHRSGRASSWTRAASTTALMRGRLRGRRLALLDGTRDRGGLSDVEMDALVARAAVAAAAFRSHGFATRACDRVKLEVRMNRDARAREAKDDDLPLARVEANAAAEARDARVLKLAGKIRRLRDSEIARAVQAAGDRTSEPSPDAVVGLALATTRPRDVVDVDEVLARAAERRANVVGDAKKPGRPKKMRKAASDDDDDDDDDATATTKTKKTKKMKTKTTTTTKDPEDAKALAALDAALAERPPTRTEIEAAVNAERRHRAGKTRRGAHPLADAAAVGQAASLLARRNELFARQLDALKRANSREGVRLSWWRVSKMKRLEEWRRATDAIREENAPLRDGWEPRVDWTPRYVADPEAKRRAREESKAAGGAQKKKRKKTSSRETSPETEEGAAAVETRARARARPGSPPRKPPKKRRRCDACKKTSRSSSAKCGTALAPGTCLFLPSPDSPPNKKLKLTTSADRCAACAAAKTLTMHCGTKRAAEGCVALAKRLRAKLLTKPDATVEDVAETRPWNARWVKRCAGCRAAGIAHALCGTNRAAGACARREPPAETRCVACLMHWKGARSRRRCGTKDAPAFCLFQPAFVGAQGAGGGARGEVGETPATGVA</sequence>
<feature type="compositionally biased region" description="Pro residues" evidence="1">
    <location>
        <begin position="230"/>
        <end position="243"/>
    </location>
</feature>
<feature type="compositionally biased region" description="Acidic residues" evidence="1">
    <location>
        <begin position="849"/>
        <end position="858"/>
    </location>
</feature>
<evidence type="ECO:0000256" key="1">
    <source>
        <dbReference type="SAM" id="MobiDB-lite"/>
    </source>
</evidence>
<feature type="compositionally biased region" description="Basic and acidic residues" evidence="1">
    <location>
        <begin position="181"/>
        <end position="192"/>
    </location>
</feature>
<feature type="region of interest" description="Disordered" evidence="1">
    <location>
        <begin position="1007"/>
        <end position="1078"/>
    </location>
</feature>
<keyword evidence="3" id="KW-1185">Reference proteome</keyword>
<feature type="region of interest" description="Disordered" evidence="1">
    <location>
        <begin position="442"/>
        <end position="536"/>
    </location>
</feature>
<feature type="region of interest" description="Disordered" evidence="1">
    <location>
        <begin position="1"/>
        <end position="75"/>
    </location>
</feature>
<feature type="region of interest" description="Disordered" evidence="1">
    <location>
        <begin position="210"/>
        <end position="252"/>
    </location>
</feature>
<feature type="compositionally biased region" description="Basic and acidic residues" evidence="1">
    <location>
        <begin position="1007"/>
        <end position="1021"/>
    </location>
</feature>
<dbReference type="OMA" id="ESRIVEC"/>
<organism evidence="3">
    <name type="scientific">Micromonas pusilla (strain CCMP1545)</name>
    <name type="common">Picoplanktonic green alga</name>
    <dbReference type="NCBI Taxonomy" id="564608"/>
    <lineage>
        <taxon>Eukaryota</taxon>
        <taxon>Viridiplantae</taxon>
        <taxon>Chlorophyta</taxon>
        <taxon>Mamiellophyceae</taxon>
        <taxon>Mamiellales</taxon>
        <taxon>Mamiellaceae</taxon>
        <taxon>Micromonas</taxon>
    </lineage>
</organism>
<dbReference type="Proteomes" id="UP000001876">
    <property type="component" value="Unassembled WGS sequence"/>
</dbReference>
<name>C1N3L2_MICPC</name>